<dbReference type="InterPro" id="IPR041681">
    <property type="entry name" value="PH_9"/>
</dbReference>
<dbReference type="InterPro" id="IPR001849">
    <property type="entry name" value="PH_domain"/>
</dbReference>
<evidence type="ECO:0000256" key="5">
    <source>
        <dbReference type="SAM" id="MobiDB-lite"/>
    </source>
</evidence>
<reference evidence="8" key="1">
    <citation type="submission" date="2014-05" db="EMBL/GenBank/DDBJ databases">
        <authorList>
            <person name="Chronopoulou M."/>
        </authorList>
    </citation>
    <scope>NUCLEOTIDE SEQUENCE</scope>
    <source>
        <tissue evidence="8">Whole organism</tissue>
    </source>
</reference>
<feature type="region of interest" description="Disordered" evidence="5">
    <location>
        <begin position="471"/>
        <end position="521"/>
    </location>
</feature>
<feature type="domain" description="SEC7" evidence="7">
    <location>
        <begin position="267"/>
        <end position="441"/>
    </location>
</feature>
<feature type="compositionally biased region" description="Polar residues" evidence="5">
    <location>
        <begin position="144"/>
        <end position="153"/>
    </location>
</feature>
<name>A0A0K2T784_LEPSM</name>
<feature type="region of interest" description="Disordered" evidence="5">
    <location>
        <begin position="122"/>
        <end position="171"/>
    </location>
</feature>
<dbReference type="Pfam" id="PF01369">
    <property type="entry name" value="Sec7"/>
    <property type="match status" value="1"/>
</dbReference>
<dbReference type="Gene3D" id="2.30.29.30">
    <property type="entry name" value="Pleckstrin-homology domain (PH domain)/Phosphotyrosine-binding domain (PTB)"/>
    <property type="match status" value="1"/>
</dbReference>
<evidence type="ECO:0000259" key="6">
    <source>
        <dbReference type="PROSITE" id="PS50003"/>
    </source>
</evidence>
<dbReference type="CDD" id="cd13295">
    <property type="entry name" value="PH_EFA6"/>
    <property type="match status" value="1"/>
</dbReference>
<dbReference type="GO" id="GO:0005543">
    <property type="term" value="F:phospholipid binding"/>
    <property type="evidence" value="ECO:0007669"/>
    <property type="project" value="InterPro"/>
</dbReference>
<accession>A0A0K2T784</accession>
<sequence>MMLNSKIPLPQRSISSSGLDYHSPAATHTSTTNRSPLTSSLSSPESGFPKSRIPLPSGSSSSSSSNGSSPTKKPTSPSKIPLPVTNEVQPQRTMRKYETFVMTGERMLCISKTPAKAITKSLPASPLDRVDHSPSKIPLPAATNGKQTSISSSPEKHISPLEEDDDDDLKPFKTQTSRVSRTPEPIISAQAVAVALHHSLDLDESISPSPTEDRLIDNMNDSISSSSSSDDIEEVELEVEHYDDASLRGPSMIPFNGGGGVQDPSSEGESDLESLHSYHPPPKIVDVPSAIRLAKRLYQLDGFRKSDVSRHLSRNNEYNQVVAEEYLKFFDFSNLTLDGALRLFLSQFCLTGETQERERVLFYFSKRYMECNPECKSKFLSSDAVHTLTCAIMLLNTDLHGDSGQRKMTSGEFIKNLSELNEGQDFPRELLKSLYYAIKHEPIPWALNNTVGGGEIPKEIIASVGGGGGDNGLDSFSHEDQQSRERGRSWEELYPKKDSKENSSQENLQRAATEDDNLSSNLLPKPINLGSGINPFLALPDPMSSTDYKKGYVMRKCCVDPNGKRTKLGKRSWKMFYLSLRDMVLYCFKDEKSLRAPGAFEDLNQAIRIHHGLAVRASDYTKKQFVFRLHTCDQAEYLFQTSDEKELLTWIDAINYVVASFSSPKLPAPVSSSHARFQRPLLPSSKSKLSPGEQLQENESALSELRRELEEHLQNRPPKNSSSASISFFKDKQDYLSFEVQRYETYILTLRTKYTSEQCTDDGDKSKSLERIF</sequence>
<keyword evidence="4" id="KW-0472">Membrane</keyword>
<evidence type="ECO:0000256" key="2">
    <source>
        <dbReference type="ARBA" id="ARBA00022475"/>
    </source>
</evidence>
<dbReference type="SUPFAM" id="SSF50729">
    <property type="entry name" value="PH domain-like"/>
    <property type="match status" value="1"/>
</dbReference>
<dbReference type="GO" id="GO:0005886">
    <property type="term" value="C:plasma membrane"/>
    <property type="evidence" value="ECO:0007669"/>
    <property type="project" value="UniProtKB-SubCell"/>
</dbReference>
<dbReference type="SUPFAM" id="SSF48425">
    <property type="entry name" value="Sec7 domain"/>
    <property type="match status" value="1"/>
</dbReference>
<dbReference type="GO" id="GO:0032012">
    <property type="term" value="P:regulation of ARF protein signal transduction"/>
    <property type="evidence" value="ECO:0007669"/>
    <property type="project" value="InterPro"/>
</dbReference>
<dbReference type="GO" id="GO:0005085">
    <property type="term" value="F:guanyl-nucleotide exchange factor activity"/>
    <property type="evidence" value="ECO:0007669"/>
    <property type="project" value="UniProtKB-KW"/>
</dbReference>
<dbReference type="AlphaFoldDB" id="A0A0K2T784"/>
<feature type="compositionally biased region" description="Low complexity" evidence="5">
    <location>
        <begin position="29"/>
        <end position="83"/>
    </location>
</feature>
<feature type="region of interest" description="Disordered" evidence="5">
    <location>
        <begin position="246"/>
        <end position="279"/>
    </location>
</feature>
<dbReference type="CDD" id="cd00171">
    <property type="entry name" value="Sec7"/>
    <property type="match status" value="1"/>
</dbReference>
<feature type="compositionally biased region" description="Basic and acidic residues" evidence="5">
    <location>
        <begin position="476"/>
        <end position="503"/>
    </location>
</feature>
<organism evidence="8">
    <name type="scientific">Lepeophtheirus salmonis</name>
    <name type="common">Salmon louse</name>
    <name type="synonym">Caligus salmonis</name>
    <dbReference type="NCBI Taxonomy" id="72036"/>
    <lineage>
        <taxon>Eukaryota</taxon>
        <taxon>Metazoa</taxon>
        <taxon>Ecdysozoa</taxon>
        <taxon>Arthropoda</taxon>
        <taxon>Crustacea</taxon>
        <taxon>Multicrustacea</taxon>
        <taxon>Hexanauplia</taxon>
        <taxon>Copepoda</taxon>
        <taxon>Siphonostomatoida</taxon>
        <taxon>Caligidae</taxon>
        <taxon>Lepeophtheirus</taxon>
    </lineage>
</organism>
<feature type="region of interest" description="Disordered" evidence="5">
    <location>
        <begin position="1"/>
        <end position="91"/>
    </location>
</feature>
<dbReference type="InterPro" id="IPR000904">
    <property type="entry name" value="Sec7_dom"/>
</dbReference>
<dbReference type="Pfam" id="PF15410">
    <property type="entry name" value="PH_9"/>
    <property type="match status" value="1"/>
</dbReference>
<comment type="subcellular location">
    <subcellularLocation>
        <location evidence="1">Cell membrane</location>
    </subcellularLocation>
</comment>
<dbReference type="SMART" id="SM00222">
    <property type="entry name" value="Sec7"/>
    <property type="match status" value="1"/>
</dbReference>
<dbReference type="PANTHER" id="PTHR10663:SF376">
    <property type="entry name" value="PH AND SEC7 DOMAIN-CONTAINING PROTEIN"/>
    <property type="match status" value="1"/>
</dbReference>
<dbReference type="EMBL" id="HACA01004096">
    <property type="protein sequence ID" value="CDW21457.1"/>
    <property type="molecule type" value="Transcribed_RNA"/>
</dbReference>
<dbReference type="PROSITE" id="PS50190">
    <property type="entry name" value="SEC7"/>
    <property type="match status" value="1"/>
</dbReference>
<feature type="domain" description="PH" evidence="6">
    <location>
        <begin position="546"/>
        <end position="659"/>
    </location>
</feature>
<evidence type="ECO:0000259" key="7">
    <source>
        <dbReference type="PROSITE" id="PS50190"/>
    </source>
</evidence>
<dbReference type="PROSITE" id="PS50003">
    <property type="entry name" value="PH_DOMAIN"/>
    <property type="match status" value="1"/>
</dbReference>
<evidence type="ECO:0000256" key="3">
    <source>
        <dbReference type="ARBA" id="ARBA00022658"/>
    </source>
</evidence>
<gene>
    <name evidence="8" type="primary">Dgri\GH23300</name>
</gene>
<protein>
    <submittedName>
        <fullName evidence="8">Uncharacterized protein</fullName>
    </submittedName>
</protein>
<dbReference type="PRINTS" id="PR00683">
    <property type="entry name" value="SPECTRINPH"/>
</dbReference>
<evidence type="ECO:0000313" key="8">
    <source>
        <dbReference type="EMBL" id="CDW21457.1"/>
    </source>
</evidence>
<dbReference type="InterPro" id="IPR035999">
    <property type="entry name" value="Sec7_dom_sf"/>
</dbReference>
<dbReference type="InterPro" id="IPR011993">
    <property type="entry name" value="PH-like_dom_sf"/>
</dbReference>
<dbReference type="SMART" id="SM00233">
    <property type="entry name" value="PH"/>
    <property type="match status" value="1"/>
</dbReference>
<dbReference type="FunFam" id="2.30.29.30:FF:000267">
    <property type="entry name" value="PH and SEC7 domain-containing protein 4"/>
    <property type="match status" value="1"/>
</dbReference>
<dbReference type="PANTHER" id="PTHR10663">
    <property type="entry name" value="GUANYL-NUCLEOTIDE EXCHANGE FACTOR"/>
    <property type="match status" value="1"/>
</dbReference>
<dbReference type="Gene3D" id="1.10.1000.11">
    <property type="entry name" value="Arf Nucleotide-binding Site Opener,domain 2"/>
    <property type="match status" value="1"/>
</dbReference>
<evidence type="ECO:0000256" key="1">
    <source>
        <dbReference type="ARBA" id="ARBA00004236"/>
    </source>
</evidence>
<dbReference type="InterPro" id="IPR023394">
    <property type="entry name" value="Sec7_C_sf"/>
</dbReference>
<proteinExistence type="predicted"/>
<dbReference type="InterPro" id="IPR001605">
    <property type="entry name" value="PH_dom-spectrin-type"/>
</dbReference>
<keyword evidence="2" id="KW-1003">Cell membrane</keyword>
<keyword evidence="3" id="KW-0344">Guanine-nucleotide releasing factor</keyword>
<dbReference type="OrthoDB" id="2157641at2759"/>
<evidence type="ECO:0000256" key="4">
    <source>
        <dbReference type="ARBA" id="ARBA00023136"/>
    </source>
</evidence>